<proteinExistence type="predicted"/>
<sequence>LRHIWRCSMTSRTLPPGSDMPDVVRAKLCKARAFALRNGTTEEQAIALALLRQALTPTRAPG</sequence>
<dbReference type="AlphaFoldDB" id="A0A939NQ55"/>
<evidence type="ECO:0000313" key="2">
    <source>
        <dbReference type="Proteomes" id="UP000664620"/>
    </source>
</evidence>
<organism evidence="1 2">
    <name type="scientific">Klebsiella pneumoniae</name>
    <dbReference type="NCBI Taxonomy" id="573"/>
    <lineage>
        <taxon>Bacteria</taxon>
        <taxon>Pseudomonadati</taxon>
        <taxon>Pseudomonadota</taxon>
        <taxon>Gammaproteobacteria</taxon>
        <taxon>Enterobacterales</taxon>
        <taxon>Enterobacteriaceae</taxon>
        <taxon>Klebsiella/Raoultella group</taxon>
        <taxon>Klebsiella</taxon>
        <taxon>Klebsiella pneumoniae complex</taxon>
    </lineage>
</organism>
<dbReference type="EMBL" id="JAGETO010000119">
    <property type="protein sequence ID" value="MBO2029553.1"/>
    <property type="molecule type" value="Genomic_DNA"/>
</dbReference>
<accession>A0A939NQ55</accession>
<dbReference type="Proteomes" id="UP000664620">
    <property type="component" value="Unassembled WGS sequence"/>
</dbReference>
<evidence type="ECO:0000313" key="1">
    <source>
        <dbReference type="EMBL" id="MBO2029553.1"/>
    </source>
</evidence>
<comment type="caution">
    <text evidence="1">The sequence shown here is derived from an EMBL/GenBank/DDBJ whole genome shotgun (WGS) entry which is preliminary data.</text>
</comment>
<reference evidence="1" key="1">
    <citation type="submission" date="2021-03" db="EMBL/GenBank/DDBJ databases">
        <title>Molecular epidemiology and mechanisms of colistin and carbapenem resistance in Enterobacteriaceae from clinical isolates, the environment and porcine samples in Pretoria, South Africa.</title>
        <authorList>
            <person name="Bogoshi D."/>
            <person name="Mbelle N.M."/>
            <person name="Naidoo V."/>
            <person name="Osei Sekyere J."/>
        </authorList>
    </citation>
    <scope>NUCLEOTIDE SEQUENCE</scope>
    <source>
        <strain evidence="1">C034</strain>
    </source>
</reference>
<protein>
    <submittedName>
        <fullName evidence="1">Uncharacterized protein</fullName>
    </submittedName>
</protein>
<gene>
    <name evidence="1" type="ORF">J4734_23120</name>
</gene>
<name>A0A939NQ55_KLEPN</name>
<feature type="non-terminal residue" evidence="1">
    <location>
        <position position="1"/>
    </location>
</feature>